<dbReference type="InterPro" id="IPR005111">
    <property type="entry name" value="MoeA_C_domain_IV"/>
</dbReference>
<organism evidence="16">
    <name type="scientific">Rhizopus microsporus var. microsporus</name>
    <dbReference type="NCBI Taxonomy" id="86635"/>
    <lineage>
        <taxon>Eukaryota</taxon>
        <taxon>Fungi</taxon>
        <taxon>Fungi incertae sedis</taxon>
        <taxon>Mucoromycota</taxon>
        <taxon>Mucoromycotina</taxon>
        <taxon>Mucoromycetes</taxon>
        <taxon>Mucorales</taxon>
        <taxon>Mucorineae</taxon>
        <taxon>Rhizopodaceae</taxon>
        <taxon>Rhizopus</taxon>
    </lineage>
</organism>
<dbReference type="InterPro" id="IPR036135">
    <property type="entry name" value="MoeA_linker/N_sf"/>
</dbReference>
<dbReference type="InterPro" id="IPR001453">
    <property type="entry name" value="MoaB/Mog_dom"/>
</dbReference>
<dbReference type="UniPathway" id="UPA00344"/>
<dbReference type="SUPFAM" id="SSF63882">
    <property type="entry name" value="MoeA N-terminal region -like"/>
    <property type="match status" value="1"/>
</dbReference>
<comment type="similarity">
    <text evidence="13">Belongs to the MoeA family.</text>
</comment>
<dbReference type="NCBIfam" id="TIGR00177">
    <property type="entry name" value="molyb_syn"/>
    <property type="match status" value="2"/>
</dbReference>
<keyword evidence="8" id="KW-0547">Nucleotide-binding</keyword>
<evidence type="ECO:0000256" key="6">
    <source>
        <dbReference type="ARBA" id="ARBA00022679"/>
    </source>
</evidence>
<comment type="similarity">
    <text evidence="3">In the N-terminal section; belongs to the MoaB/Mog family.</text>
</comment>
<dbReference type="PROSITE" id="PS01079">
    <property type="entry name" value="MOCF_BIOSYNTHESIS_2"/>
    <property type="match status" value="1"/>
</dbReference>
<evidence type="ECO:0000256" key="12">
    <source>
        <dbReference type="ARBA" id="ARBA00023268"/>
    </source>
</evidence>
<comment type="similarity">
    <text evidence="4">In the C-terminal section; belongs to the MoeA family.</text>
</comment>
<dbReference type="InterPro" id="IPR038987">
    <property type="entry name" value="MoeA-like"/>
</dbReference>
<dbReference type="InterPro" id="IPR036425">
    <property type="entry name" value="MoaB/Mog-like_dom_sf"/>
</dbReference>
<dbReference type="CDD" id="cd00887">
    <property type="entry name" value="MoeA"/>
    <property type="match status" value="1"/>
</dbReference>
<protein>
    <recommendedName>
        <fullName evidence="15">MoaB/Mog domain-containing protein</fullName>
    </recommendedName>
</protein>
<evidence type="ECO:0000256" key="10">
    <source>
        <dbReference type="ARBA" id="ARBA00022842"/>
    </source>
</evidence>
<comment type="catalytic activity">
    <reaction evidence="13">
        <text>molybdopterin + ATP + H(+) = adenylyl-molybdopterin + diphosphate</text>
        <dbReference type="Rhea" id="RHEA:31331"/>
        <dbReference type="ChEBI" id="CHEBI:15378"/>
        <dbReference type="ChEBI" id="CHEBI:30616"/>
        <dbReference type="ChEBI" id="CHEBI:33019"/>
        <dbReference type="ChEBI" id="CHEBI:58698"/>
        <dbReference type="ChEBI" id="CHEBI:62727"/>
    </reaction>
</comment>
<evidence type="ECO:0000259" key="15">
    <source>
        <dbReference type="SMART" id="SM00852"/>
    </source>
</evidence>
<evidence type="ECO:0000256" key="14">
    <source>
        <dbReference type="SAM" id="MobiDB-lite"/>
    </source>
</evidence>
<evidence type="ECO:0000256" key="1">
    <source>
        <dbReference type="ARBA" id="ARBA00001946"/>
    </source>
</evidence>
<dbReference type="InterPro" id="IPR008284">
    <property type="entry name" value="MoCF_biosynth_CS"/>
</dbReference>
<dbReference type="PANTHER" id="PTHR10192">
    <property type="entry name" value="MOLYBDOPTERIN BIOSYNTHESIS PROTEIN"/>
    <property type="match status" value="1"/>
</dbReference>
<evidence type="ECO:0000256" key="3">
    <source>
        <dbReference type="ARBA" id="ARBA00007589"/>
    </source>
</evidence>
<keyword evidence="9" id="KW-0067">ATP-binding</keyword>
<dbReference type="FunFam" id="3.40.980.10:FF:000011">
    <property type="entry name" value="Molybdopterin molybdenumtransferase"/>
    <property type="match status" value="1"/>
</dbReference>
<dbReference type="FunFam" id="2.170.190.11:FF:000001">
    <property type="entry name" value="Molybdopterin molybdenumtransferase"/>
    <property type="match status" value="1"/>
</dbReference>
<comment type="function">
    <text evidence="13">Catalyzes two steps in the biosynthesis of the molybdenum cofactor. In the first step, molybdopterin is adenylated. Subsequently, molybdate is inserted into adenylated molybdopterin and AMP is released.</text>
</comment>
<dbReference type="Proteomes" id="UP000242414">
    <property type="component" value="Unassembled WGS sequence"/>
</dbReference>
<feature type="region of interest" description="Disordered" evidence="14">
    <location>
        <begin position="177"/>
        <end position="198"/>
    </location>
</feature>
<dbReference type="AlphaFoldDB" id="A0A1X0R974"/>
<keyword evidence="7 13" id="KW-0479">Metal-binding</keyword>
<dbReference type="InterPro" id="IPR036688">
    <property type="entry name" value="MoeA_C_domain_IV_sf"/>
</dbReference>
<gene>
    <name evidence="16" type="ORF">BCV72DRAFT_89270</name>
</gene>
<dbReference type="InterPro" id="IPR005110">
    <property type="entry name" value="MoeA_linker/N"/>
</dbReference>
<dbReference type="GO" id="GO:0005524">
    <property type="term" value="F:ATP binding"/>
    <property type="evidence" value="ECO:0007669"/>
    <property type="project" value="UniProtKB-UniRule"/>
</dbReference>
<sequence>MVYTVGVLTVSDTASNDASLDKSGPTIIEILSKEDKYSVEKQLIVPDEIRDIQKTIETWTDQYNLNLILLTGGTGFAERDRTPEAIKPLLTRETPGITHLLLSSSLSITPFAALSRPVTGIRNKSIIITLPGSPKACKENMDAVLKVLPHALDLLSNQHKESVKQTHAQMQGHRCVHSEREENLTGQSVPLDTPGKREKKERYTRSFNNMLIVSRRARSSPYPLISVEEAQKLVLGHSTALNAVLMPVSQFLASGYILAEDVKSIEPVPGYRASMVDGYAIYVEDGPGVYPVESIALAETQEANTTLSRGKIARVATGGMVPDGANAVVMIEDTKLVQASADGKQELEIEILVDASKGDNIREIGSDCGIGQVVGVKGQRIGASEVALLASVGIRHVRVYRKPLVGVLSSGNEVLDHMPTDRLKPGQIRDTNRLSLLAAIRNAGFETMDLGIVSDKVQDIEECLDEALSKVDVIVTTGGVSMGEADLMKPILEQKLNATIHFGRVLMKPGKPATFATVPCGKKSKLIFALPGNPVSATVTFYLFVLPALRKMAGWSNPDNVVVSVELENDINLDTRPEFHRVHVRASMNGLVAKSTGSQLSSRMLSMKEANGLLKLPMKSPEQSRLQKGTKAQCMLIGQLDSQ</sequence>
<keyword evidence="5 13" id="KW-0500">Molybdenum</keyword>
<dbReference type="Pfam" id="PF00994">
    <property type="entry name" value="MoCF_biosynth"/>
    <property type="match status" value="2"/>
</dbReference>
<comment type="catalytic activity">
    <reaction evidence="13">
        <text>adenylyl-molybdopterin + molybdate = Mo-molybdopterin + AMP + H(+)</text>
        <dbReference type="Rhea" id="RHEA:35047"/>
        <dbReference type="ChEBI" id="CHEBI:15378"/>
        <dbReference type="ChEBI" id="CHEBI:36264"/>
        <dbReference type="ChEBI" id="CHEBI:62727"/>
        <dbReference type="ChEBI" id="CHEBI:71302"/>
        <dbReference type="ChEBI" id="CHEBI:456215"/>
    </reaction>
</comment>
<evidence type="ECO:0000256" key="2">
    <source>
        <dbReference type="ARBA" id="ARBA00005046"/>
    </source>
</evidence>
<evidence type="ECO:0000256" key="5">
    <source>
        <dbReference type="ARBA" id="ARBA00022505"/>
    </source>
</evidence>
<dbReference type="PANTHER" id="PTHR10192:SF5">
    <property type="entry name" value="GEPHYRIN"/>
    <property type="match status" value="1"/>
</dbReference>
<dbReference type="GO" id="GO:0006777">
    <property type="term" value="P:Mo-molybdopterin cofactor biosynthetic process"/>
    <property type="evidence" value="ECO:0007669"/>
    <property type="project" value="UniProtKB-UniRule"/>
</dbReference>
<dbReference type="SMART" id="SM00852">
    <property type="entry name" value="MoCF_biosynth"/>
    <property type="match status" value="2"/>
</dbReference>
<reference evidence="16" key="1">
    <citation type="journal article" date="2016" name="Proc. Natl. Acad. Sci. U.S.A.">
        <title>Lipid metabolic changes in an early divergent fungus govern the establishment of a mutualistic symbiosis with endobacteria.</title>
        <authorList>
            <person name="Lastovetsky O.A."/>
            <person name="Gaspar M.L."/>
            <person name="Mondo S.J."/>
            <person name="LaButti K.M."/>
            <person name="Sandor L."/>
            <person name="Grigoriev I.V."/>
            <person name="Henry S.A."/>
            <person name="Pawlowska T.E."/>
        </authorList>
    </citation>
    <scope>NUCLEOTIDE SEQUENCE [LARGE SCALE GENOMIC DNA]</scope>
    <source>
        <strain evidence="16">ATCC 52814</strain>
    </source>
</reference>
<dbReference type="SUPFAM" id="SSF53218">
    <property type="entry name" value="Molybdenum cofactor biosynthesis proteins"/>
    <property type="match status" value="2"/>
</dbReference>
<dbReference type="OrthoDB" id="4349954at2759"/>
<dbReference type="EMBL" id="KV921888">
    <property type="protein sequence ID" value="ORE08481.1"/>
    <property type="molecule type" value="Genomic_DNA"/>
</dbReference>
<dbReference type="Gene3D" id="2.40.340.10">
    <property type="entry name" value="MoeA, C-terminal, domain IV"/>
    <property type="match status" value="1"/>
</dbReference>
<evidence type="ECO:0000256" key="9">
    <source>
        <dbReference type="ARBA" id="ARBA00022840"/>
    </source>
</evidence>
<proteinExistence type="inferred from homology"/>
<dbReference type="GO" id="GO:0005829">
    <property type="term" value="C:cytosol"/>
    <property type="evidence" value="ECO:0007669"/>
    <property type="project" value="TreeGrafter"/>
</dbReference>
<dbReference type="GO" id="GO:0061598">
    <property type="term" value="F:molybdopterin adenylyltransferase activity"/>
    <property type="evidence" value="ECO:0007669"/>
    <property type="project" value="UniProtKB-UniRule"/>
</dbReference>
<dbReference type="NCBIfam" id="NF045515">
    <property type="entry name" value="Glp_gephyrin"/>
    <property type="match status" value="1"/>
</dbReference>
<feature type="domain" description="MoaB/Mog" evidence="15">
    <location>
        <begin position="6"/>
        <end position="151"/>
    </location>
</feature>
<accession>A0A1X0R974</accession>
<dbReference type="Pfam" id="PF03453">
    <property type="entry name" value="MoeA_N"/>
    <property type="match status" value="1"/>
</dbReference>
<dbReference type="Gene3D" id="2.170.190.11">
    <property type="entry name" value="Molybdopterin biosynthesis moea protein, domain 3"/>
    <property type="match status" value="1"/>
</dbReference>
<keyword evidence="11 13" id="KW-0501">Molybdenum cofactor biosynthesis</keyword>
<keyword evidence="6 13" id="KW-0808">Transferase</keyword>
<keyword evidence="12" id="KW-0511">Multifunctional enzyme</keyword>
<evidence type="ECO:0000256" key="11">
    <source>
        <dbReference type="ARBA" id="ARBA00023150"/>
    </source>
</evidence>
<evidence type="ECO:0000256" key="8">
    <source>
        <dbReference type="ARBA" id="ARBA00022741"/>
    </source>
</evidence>
<evidence type="ECO:0000256" key="13">
    <source>
        <dbReference type="RuleBase" id="RU365090"/>
    </source>
</evidence>
<dbReference type="VEuPathDB" id="FungiDB:BCV72DRAFT_89270"/>
<keyword evidence="10 13" id="KW-0460">Magnesium</keyword>
<evidence type="ECO:0000313" key="16">
    <source>
        <dbReference type="EMBL" id="ORE08481.1"/>
    </source>
</evidence>
<dbReference type="SUPFAM" id="SSF63867">
    <property type="entry name" value="MoeA C-terminal domain-like"/>
    <property type="match status" value="1"/>
</dbReference>
<dbReference type="Gene3D" id="3.90.105.10">
    <property type="entry name" value="Molybdopterin biosynthesis moea protein, domain 2"/>
    <property type="match status" value="1"/>
</dbReference>
<dbReference type="GO" id="GO:0061599">
    <property type="term" value="F:molybdopterin molybdotransferase activity"/>
    <property type="evidence" value="ECO:0007669"/>
    <property type="project" value="UniProtKB-UniRule"/>
</dbReference>
<name>A0A1X0R974_RHIZD</name>
<comment type="pathway">
    <text evidence="2 13">Cofactor biosynthesis; molybdopterin biosynthesis.</text>
</comment>
<evidence type="ECO:0000256" key="4">
    <source>
        <dbReference type="ARBA" id="ARBA00008339"/>
    </source>
</evidence>
<dbReference type="PROSITE" id="PS01078">
    <property type="entry name" value="MOCF_BIOSYNTHESIS_1"/>
    <property type="match status" value="1"/>
</dbReference>
<evidence type="ECO:0000256" key="7">
    <source>
        <dbReference type="ARBA" id="ARBA00022723"/>
    </source>
</evidence>
<dbReference type="FunFam" id="2.40.340.10:FF:000007">
    <property type="entry name" value="Molybdopterin molybdenumtransferase"/>
    <property type="match status" value="1"/>
</dbReference>
<feature type="domain" description="MoaB/Mog" evidence="15">
    <location>
        <begin position="406"/>
        <end position="551"/>
    </location>
</feature>
<dbReference type="Pfam" id="PF03454">
    <property type="entry name" value="MoeA_C"/>
    <property type="match status" value="1"/>
</dbReference>
<comment type="cofactor">
    <cofactor evidence="1 13">
        <name>Mg(2+)</name>
        <dbReference type="ChEBI" id="CHEBI:18420"/>
    </cofactor>
</comment>
<dbReference type="GO" id="GO:0046872">
    <property type="term" value="F:metal ion binding"/>
    <property type="evidence" value="ECO:0007669"/>
    <property type="project" value="UniProtKB-UniRule"/>
</dbReference>
<dbReference type="Gene3D" id="3.40.980.10">
    <property type="entry name" value="MoaB/Mog-like domain"/>
    <property type="match status" value="2"/>
</dbReference>
<dbReference type="CDD" id="cd00886">
    <property type="entry name" value="MogA_MoaB"/>
    <property type="match status" value="1"/>
</dbReference>